<dbReference type="InterPro" id="IPR025746">
    <property type="entry name" value="PilX_N_dom"/>
</dbReference>
<proteinExistence type="predicted"/>
<protein>
    <submittedName>
        <fullName evidence="2">Type IV pilus assembly protein PilX</fullName>
    </submittedName>
</protein>
<keyword evidence="3" id="KW-1185">Reference proteome</keyword>
<name>A0A1I4S839_9GAMM</name>
<reference evidence="3" key="1">
    <citation type="submission" date="2016-10" db="EMBL/GenBank/DDBJ databases">
        <authorList>
            <person name="Varghese N."/>
            <person name="Submissions S."/>
        </authorList>
    </citation>
    <scope>NUCLEOTIDE SEQUENCE [LARGE SCALE GENOMIC DNA]</scope>
    <source>
        <strain evidence="3">CGMCC 1.7061</strain>
    </source>
</reference>
<evidence type="ECO:0000313" key="2">
    <source>
        <dbReference type="EMBL" id="SFM60450.1"/>
    </source>
</evidence>
<dbReference type="OrthoDB" id="6367398at2"/>
<dbReference type="Pfam" id="PF14341">
    <property type="entry name" value="PilX_N"/>
    <property type="match status" value="1"/>
</dbReference>
<evidence type="ECO:0000259" key="1">
    <source>
        <dbReference type="Pfam" id="PF14341"/>
    </source>
</evidence>
<sequence length="161" mass="17049">MTVTKRFIETAARRQRGAVLIVSLVVLLVITLLGVAGMNSSLMQERMAANAQNVNRTFQAAESSVGVLTNILMGGNLSLLQQAMGTENQMSDAVTYSIGGADIASTYQARYLGEIIVSSGSSMDASESTTLLKGYRFELSGASTINATGASTTIFKGIEYY</sequence>
<dbReference type="EMBL" id="FOUE01000005">
    <property type="protein sequence ID" value="SFM60450.1"/>
    <property type="molecule type" value="Genomic_DNA"/>
</dbReference>
<dbReference type="STRING" id="488535.SAMN04487963_3066"/>
<dbReference type="Proteomes" id="UP000198519">
    <property type="component" value="Unassembled WGS sequence"/>
</dbReference>
<feature type="domain" description="Type 4 fimbrial biogenesis protein PilX N-terminal" evidence="1">
    <location>
        <begin position="16"/>
        <end position="65"/>
    </location>
</feature>
<evidence type="ECO:0000313" key="3">
    <source>
        <dbReference type="Proteomes" id="UP000198519"/>
    </source>
</evidence>
<accession>A0A1I4S839</accession>
<dbReference type="AlphaFoldDB" id="A0A1I4S839"/>
<gene>
    <name evidence="2" type="ORF">SAMN04487963_3066</name>
</gene>
<organism evidence="2 3">
    <name type="scientific">Marinobacter zhejiangensis</name>
    <dbReference type="NCBI Taxonomy" id="488535"/>
    <lineage>
        <taxon>Bacteria</taxon>
        <taxon>Pseudomonadati</taxon>
        <taxon>Pseudomonadota</taxon>
        <taxon>Gammaproteobacteria</taxon>
        <taxon>Pseudomonadales</taxon>
        <taxon>Marinobacteraceae</taxon>
        <taxon>Marinobacter</taxon>
    </lineage>
</organism>
<dbReference type="RefSeq" id="WP_092024215.1">
    <property type="nucleotide sequence ID" value="NZ_FOUE01000005.1"/>
</dbReference>